<dbReference type="PANTHER" id="PTHR40124:SF1">
    <property type="entry name" value="DISAGGREGATASE RELATED REPEAT PROTEIN"/>
    <property type="match status" value="1"/>
</dbReference>
<dbReference type="Pfam" id="PF21294">
    <property type="entry name" value="Polysacc_lyase_14"/>
    <property type="match status" value="1"/>
</dbReference>
<dbReference type="RefSeq" id="WP_207288959.1">
    <property type="nucleotide sequence ID" value="NZ_CP071462.1"/>
</dbReference>
<dbReference type="PROSITE" id="PS51257">
    <property type="entry name" value="PROKAR_LIPOPROTEIN"/>
    <property type="match status" value="1"/>
</dbReference>
<feature type="domain" description="Polysaccharide lyase 14" evidence="1">
    <location>
        <begin position="108"/>
        <end position="290"/>
    </location>
</feature>
<dbReference type="Gene3D" id="2.60.120.200">
    <property type="match status" value="1"/>
</dbReference>
<keyword evidence="3" id="KW-1185">Reference proteome</keyword>
<organism evidence="2 3">
    <name type="scientific">Haloterrigena alkaliphila</name>
    <dbReference type="NCBI Taxonomy" id="2816475"/>
    <lineage>
        <taxon>Archaea</taxon>
        <taxon>Methanobacteriati</taxon>
        <taxon>Methanobacteriota</taxon>
        <taxon>Stenosarchaea group</taxon>
        <taxon>Halobacteria</taxon>
        <taxon>Halobacteriales</taxon>
        <taxon>Natrialbaceae</taxon>
        <taxon>Haloterrigena</taxon>
    </lineage>
</organism>
<dbReference type="KEGG" id="hakz:J0X25_18585"/>
<evidence type="ECO:0000313" key="2">
    <source>
        <dbReference type="EMBL" id="QSW99351.1"/>
    </source>
</evidence>
<evidence type="ECO:0000313" key="3">
    <source>
        <dbReference type="Proteomes" id="UP000663203"/>
    </source>
</evidence>
<proteinExistence type="predicted"/>
<reference evidence="2 3" key="1">
    <citation type="submission" date="2021-03" db="EMBL/GenBank/DDBJ databases">
        <title>Haloterrigena longa sp. nov. and Haloterrigena limicola sp. nov., extremely halophilic archaea isolated from a salt lake.</title>
        <authorList>
            <person name="Henglin C."/>
        </authorList>
    </citation>
    <scope>NUCLEOTIDE SEQUENCE [LARGE SCALE GENOMIC DNA]</scope>
    <source>
        <strain evidence="2 3">KZCA68</strain>
    </source>
</reference>
<dbReference type="PANTHER" id="PTHR40124">
    <property type="match status" value="1"/>
</dbReference>
<dbReference type="EMBL" id="CP071462">
    <property type="protein sequence ID" value="QSW99351.1"/>
    <property type="molecule type" value="Genomic_DNA"/>
</dbReference>
<gene>
    <name evidence="2" type="ORF">J0X25_18585</name>
</gene>
<dbReference type="AlphaFoldDB" id="A0A8A2VCW4"/>
<evidence type="ECO:0000259" key="1">
    <source>
        <dbReference type="Pfam" id="PF21294"/>
    </source>
</evidence>
<accession>A0A8A2VCW4</accession>
<sequence>MSRRQFLASATGVSVASVTAGCAFFSDDGDSDESELATIAYDEYSDPGAIYDQSLANYSGTPERHQWTDDPAGSDDIVLEIPFGEGVDHAGNAALALDNSDLEVTTTDHGQANRVYQRFQLYLPEDFQLPDGDTLRFCYGGISYSAGGAHSGGGMPDGTNGWSSRPYLTRRDAADGTPAPDDGWHVGEYTYHMDQSSPEAGDRAVFGNVVVDPGDWITVETEVVCNTWSGSSANADGVTRCWIDGALAYEEQGLRWTTDDSNRIEFCGFTGYYWPGSDGSPTAQSIYFKNHAVSTTARNTVVTQS</sequence>
<dbReference type="Proteomes" id="UP000663203">
    <property type="component" value="Chromosome"/>
</dbReference>
<name>A0A8A2VCW4_9EURY</name>
<dbReference type="GeneID" id="63189356"/>
<protein>
    <recommendedName>
        <fullName evidence="1">Polysaccharide lyase 14 domain-containing protein</fullName>
    </recommendedName>
</protein>
<dbReference type="InterPro" id="IPR048958">
    <property type="entry name" value="Polysacc_lyase_14"/>
</dbReference>